<keyword evidence="3" id="KW-1185">Reference proteome</keyword>
<protein>
    <submittedName>
        <fullName evidence="2">Uncharacterized protein</fullName>
    </submittedName>
</protein>
<proteinExistence type="predicted"/>
<comment type="caution">
    <text evidence="2">The sequence shown here is derived from an EMBL/GenBank/DDBJ whole genome shotgun (WGS) entry which is preliminary data.</text>
</comment>
<sequence length="58" mass="6991">MPKSIKSNWVFVISWEYIYYFQILAFYYNEMAMIDSDLLILSITHILTFHRSHGLTND</sequence>
<evidence type="ECO:0000313" key="3">
    <source>
        <dbReference type="Proteomes" id="UP000006322"/>
    </source>
</evidence>
<dbReference type="AlphaFoldDB" id="K6ZU21"/>
<evidence type="ECO:0000256" key="1">
    <source>
        <dbReference type="SAM" id="Phobius"/>
    </source>
</evidence>
<keyword evidence="1" id="KW-0812">Transmembrane</keyword>
<accession>K6ZU21</accession>
<reference evidence="3" key="1">
    <citation type="journal article" date="2014" name="Environ. Microbiol.">
        <title>Comparative genomics of the marine bacterial genus Glaciecola reveals the high degree of genomic diversity and genomic characteristic for cold adaptation.</title>
        <authorList>
            <person name="Qin Q.L."/>
            <person name="Xie B.B."/>
            <person name="Yu Y."/>
            <person name="Shu Y.L."/>
            <person name="Rong J.C."/>
            <person name="Zhang Y.J."/>
            <person name="Zhao D.L."/>
            <person name="Chen X.L."/>
            <person name="Zhang X.Y."/>
            <person name="Chen B."/>
            <person name="Zhou B.C."/>
            <person name="Zhang Y.Z."/>
        </authorList>
    </citation>
    <scope>NUCLEOTIDE SEQUENCE [LARGE SCALE GENOMIC DNA]</scope>
    <source>
        <strain evidence="3">LMG 21857</strain>
    </source>
</reference>
<feature type="transmembrane region" description="Helical" evidence="1">
    <location>
        <begin position="9"/>
        <end position="28"/>
    </location>
</feature>
<organism evidence="2 3">
    <name type="scientific">Paraglaciecola polaris LMG 21857</name>
    <dbReference type="NCBI Taxonomy" id="1129793"/>
    <lineage>
        <taxon>Bacteria</taxon>
        <taxon>Pseudomonadati</taxon>
        <taxon>Pseudomonadota</taxon>
        <taxon>Gammaproteobacteria</taxon>
        <taxon>Alteromonadales</taxon>
        <taxon>Alteromonadaceae</taxon>
        <taxon>Paraglaciecola</taxon>
    </lineage>
</organism>
<dbReference type="Proteomes" id="UP000006322">
    <property type="component" value="Unassembled WGS sequence"/>
</dbReference>
<name>K6ZU21_9ALTE</name>
<keyword evidence="1" id="KW-0472">Membrane</keyword>
<keyword evidence="1" id="KW-1133">Transmembrane helix</keyword>
<dbReference type="STRING" id="1129793.GPLA_1384"/>
<gene>
    <name evidence="2" type="ORF">GPLA_1384</name>
</gene>
<evidence type="ECO:0000313" key="2">
    <source>
        <dbReference type="EMBL" id="GAC32298.1"/>
    </source>
</evidence>
<dbReference type="EMBL" id="BAER01000035">
    <property type="protein sequence ID" value="GAC32298.1"/>
    <property type="molecule type" value="Genomic_DNA"/>
</dbReference>